<organism evidence="1 2">
    <name type="scientific">Wuchereria bancrofti</name>
    <dbReference type="NCBI Taxonomy" id="6293"/>
    <lineage>
        <taxon>Eukaryota</taxon>
        <taxon>Metazoa</taxon>
        <taxon>Ecdysozoa</taxon>
        <taxon>Nematoda</taxon>
        <taxon>Chromadorea</taxon>
        <taxon>Rhabditida</taxon>
        <taxon>Spirurina</taxon>
        <taxon>Spiruromorpha</taxon>
        <taxon>Filarioidea</taxon>
        <taxon>Onchocercidae</taxon>
        <taxon>Wuchereria</taxon>
    </lineage>
</organism>
<feature type="non-terminal residue" evidence="1">
    <location>
        <position position="1"/>
    </location>
</feature>
<accession>J9AA19</accession>
<name>J9AA19_WUCBA</name>
<comment type="caution">
    <text evidence="1">The sequence shown here is derived from an EMBL/GenBank/DDBJ whole genome shotgun (WGS) entry which is preliminary data.</text>
</comment>
<sequence>AKQKLTGNPSGVRCQRSLNCLGKFLIEIADSHGNAQDAIQCFNDQLFGIRQGVKWNLM</sequence>
<dbReference type="EMBL" id="ADBV01020510">
    <property type="protein sequence ID" value="EJW70805.1"/>
    <property type="molecule type" value="Genomic_DNA"/>
</dbReference>
<proteinExistence type="predicted"/>
<gene>
    <name evidence="1" type="ORF">WUBG_18286</name>
</gene>
<evidence type="ECO:0000313" key="1">
    <source>
        <dbReference type="EMBL" id="EJW70805.1"/>
    </source>
</evidence>
<dbReference type="Proteomes" id="UP000004810">
    <property type="component" value="Unassembled WGS sequence"/>
</dbReference>
<dbReference type="AlphaFoldDB" id="J9AA19"/>
<reference evidence="2" key="1">
    <citation type="submission" date="2012-08" db="EMBL/GenBank/DDBJ databases">
        <title>The Genome Sequence of Wuchereria bancrofti.</title>
        <authorList>
            <person name="Nutman T.B."/>
            <person name="Fink D.L."/>
            <person name="Russ C."/>
            <person name="Young S."/>
            <person name="Zeng Q."/>
            <person name="Koehrsen M."/>
            <person name="Alvarado L."/>
            <person name="Berlin A."/>
            <person name="Chapman S.B."/>
            <person name="Chen Z."/>
            <person name="Freedman E."/>
            <person name="Gellesch M."/>
            <person name="Goldberg J."/>
            <person name="Griggs A."/>
            <person name="Gujja S."/>
            <person name="Heilman E.R."/>
            <person name="Heiman D."/>
            <person name="Hepburn T."/>
            <person name="Howarth C."/>
            <person name="Jen D."/>
            <person name="Larson L."/>
            <person name="Lewis B."/>
            <person name="Mehta T."/>
            <person name="Park D."/>
            <person name="Pearson M."/>
            <person name="Roberts A."/>
            <person name="Saif S."/>
            <person name="Shea T."/>
            <person name="Shenoy N."/>
            <person name="Sisk P."/>
            <person name="Stolte C."/>
            <person name="Sykes S."/>
            <person name="Walk T."/>
            <person name="White J."/>
            <person name="Yandava C."/>
            <person name="Haas B."/>
            <person name="Henn M.R."/>
            <person name="Nusbaum C."/>
            <person name="Birren B."/>
        </authorList>
    </citation>
    <scope>NUCLEOTIDE SEQUENCE [LARGE SCALE GENOMIC DNA]</scope>
    <source>
        <strain evidence="2">NA</strain>
    </source>
</reference>
<protein>
    <submittedName>
        <fullName evidence="1">Uncharacterized protein</fullName>
    </submittedName>
</protein>
<evidence type="ECO:0000313" key="2">
    <source>
        <dbReference type="Proteomes" id="UP000004810"/>
    </source>
</evidence>